<evidence type="ECO:0000259" key="12">
    <source>
        <dbReference type="Pfam" id="PF07730"/>
    </source>
</evidence>
<name>A0ABS0CX67_9NOCA</name>
<organism evidence="13 14">
    <name type="scientific">Nocardia amamiensis</name>
    <dbReference type="NCBI Taxonomy" id="404578"/>
    <lineage>
        <taxon>Bacteria</taxon>
        <taxon>Bacillati</taxon>
        <taxon>Actinomycetota</taxon>
        <taxon>Actinomycetes</taxon>
        <taxon>Mycobacteriales</taxon>
        <taxon>Nocardiaceae</taxon>
        <taxon>Nocardia</taxon>
    </lineage>
</organism>
<keyword evidence="6 13" id="KW-0418">Kinase</keyword>
<dbReference type="GO" id="GO:0016301">
    <property type="term" value="F:kinase activity"/>
    <property type="evidence" value="ECO:0007669"/>
    <property type="project" value="UniProtKB-KW"/>
</dbReference>
<dbReference type="Pfam" id="PF02518">
    <property type="entry name" value="HATPase_c"/>
    <property type="match status" value="1"/>
</dbReference>
<dbReference type="Gene3D" id="1.20.5.1930">
    <property type="match status" value="1"/>
</dbReference>
<feature type="transmembrane region" description="Helical" evidence="10">
    <location>
        <begin position="51"/>
        <end position="79"/>
    </location>
</feature>
<evidence type="ECO:0000256" key="1">
    <source>
        <dbReference type="ARBA" id="ARBA00000085"/>
    </source>
</evidence>
<keyword evidence="10" id="KW-0812">Transmembrane</keyword>
<keyword evidence="5" id="KW-0547">Nucleotide-binding</keyword>
<comment type="caution">
    <text evidence="13">The sequence shown here is derived from an EMBL/GenBank/DDBJ whole genome shotgun (WGS) entry which is preliminary data.</text>
</comment>
<keyword evidence="7" id="KW-0067">ATP-binding</keyword>
<keyword evidence="10" id="KW-0472">Membrane</keyword>
<proteinExistence type="predicted"/>
<sequence length="405" mass="42023">MWKAPGVSRGVESGFDVRFVPVRLILLAVPAVGCLLFLVDDASAVDWTIAMTAVVVAAVGVRWPLATALIVAVLLLLGFEFGDTGPVVPKVAAAVTLVELSARRGGWPPLAAAGAVAAAYVLHPTGDLAANGYRAVVMAGAPLLIGGLLRAARESTERAEREARELARRRDSEVAAARALERTAIARELHDLIAHHVSSTVLRVGVARHALTDAPPVTLEVLDDIHASGKETLADLRRLVAILRDPAMAGDSFTAPADLPAALDAVVARACRLDVTVTATVDDEVTVVDAVLALTLLRLTQEGIANIVAHAGPGTSATLTISVHNGEEVDFSLSDSGSRAGPAPARSKVATAGHDEDRREPGDHGLGLIGLRERVELLGGELTAGPSGPGWLLAARLPLRGRVSS</sequence>
<feature type="region of interest" description="Disordered" evidence="9">
    <location>
        <begin position="332"/>
        <end position="366"/>
    </location>
</feature>
<dbReference type="Gene3D" id="3.30.565.10">
    <property type="entry name" value="Histidine kinase-like ATPase, C-terminal domain"/>
    <property type="match status" value="1"/>
</dbReference>
<evidence type="ECO:0000256" key="4">
    <source>
        <dbReference type="ARBA" id="ARBA00022679"/>
    </source>
</evidence>
<accession>A0ABS0CX67</accession>
<dbReference type="PANTHER" id="PTHR24421:SF10">
    <property type="entry name" value="NITRATE_NITRITE SENSOR PROTEIN NARQ"/>
    <property type="match status" value="1"/>
</dbReference>
<dbReference type="InterPro" id="IPR003594">
    <property type="entry name" value="HATPase_dom"/>
</dbReference>
<feature type="compositionally biased region" description="Basic and acidic residues" evidence="9">
    <location>
        <begin position="353"/>
        <end position="363"/>
    </location>
</feature>
<evidence type="ECO:0000256" key="8">
    <source>
        <dbReference type="ARBA" id="ARBA00023012"/>
    </source>
</evidence>
<keyword evidence="3" id="KW-0597">Phosphoprotein</keyword>
<keyword evidence="14" id="KW-1185">Reference proteome</keyword>
<comment type="catalytic activity">
    <reaction evidence="1">
        <text>ATP + protein L-histidine = ADP + protein N-phospho-L-histidine.</text>
        <dbReference type="EC" id="2.7.13.3"/>
    </reaction>
</comment>
<evidence type="ECO:0000256" key="7">
    <source>
        <dbReference type="ARBA" id="ARBA00022840"/>
    </source>
</evidence>
<evidence type="ECO:0000256" key="5">
    <source>
        <dbReference type="ARBA" id="ARBA00022741"/>
    </source>
</evidence>
<dbReference type="EMBL" id="JADLQX010000018">
    <property type="protein sequence ID" value="MBF6300468.1"/>
    <property type="molecule type" value="Genomic_DNA"/>
</dbReference>
<protein>
    <recommendedName>
        <fullName evidence="2">histidine kinase</fullName>
        <ecNumber evidence="2">2.7.13.3</ecNumber>
    </recommendedName>
</protein>
<dbReference type="SUPFAM" id="SSF55874">
    <property type="entry name" value="ATPase domain of HSP90 chaperone/DNA topoisomerase II/histidine kinase"/>
    <property type="match status" value="1"/>
</dbReference>
<evidence type="ECO:0000256" key="6">
    <source>
        <dbReference type="ARBA" id="ARBA00022777"/>
    </source>
</evidence>
<keyword evidence="4" id="KW-0808">Transferase</keyword>
<dbReference type="InterPro" id="IPR036890">
    <property type="entry name" value="HATPase_C_sf"/>
</dbReference>
<keyword evidence="8" id="KW-0902">Two-component regulatory system</keyword>
<feature type="transmembrane region" description="Helical" evidence="10">
    <location>
        <begin position="20"/>
        <end position="39"/>
    </location>
</feature>
<evidence type="ECO:0000313" key="14">
    <source>
        <dbReference type="Proteomes" id="UP000702209"/>
    </source>
</evidence>
<keyword evidence="10" id="KW-1133">Transmembrane helix</keyword>
<dbReference type="EC" id="2.7.13.3" evidence="2"/>
<evidence type="ECO:0000256" key="2">
    <source>
        <dbReference type="ARBA" id="ARBA00012438"/>
    </source>
</evidence>
<dbReference type="PANTHER" id="PTHR24421">
    <property type="entry name" value="NITRATE/NITRITE SENSOR PROTEIN NARX-RELATED"/>
    <property type="match status" value="1"/>
</dbReference>
<feature type="domain" description="Signal transduction histidine kinase subgroup 3 dimerisation and phosphoacceptor" evidence="12">
    <location>
        <begin position="181"/>
        <end position="246"/>
    </location>
</feature>
<gene>
    <name evidence="13" type="ORF">IU459_23400</name>
</gene>
<evidence type="ECO:0000259" key="11">
    <source>
        <dbReference type="Pfam" id="PF02518"/>
    </source>
</evidence>
<reference evidence="13 14" key="1">
    <citation type="submission" date="2020-10" db="EMBL/GenBank/DDBJ databases">
        <title>Identification of Nocardia species via Next-generation sequencing and recognition of intraspecies genetic diversity.</title>
        <authorList>
            <person name="Li P."/>
            <person name="Li P."/>
            <person name="Lu B."/>
        </authorList>
    </citation>
    <scope>NUCLEOTIDE SEQUENCE [LARGE SCALE GENOMIC DNA]</scope>
    <source>
        <strain evidence="13 14">BJ06-0157</strain>
    </source>
</reference>
<dbReference type="Pfam" id="PF07730">
    <property type="entry name" value="HisKA_3"/>
    <property type="match status" value="1"/>
</dbReference>
<feature type="domain" description="Histidine kinase/HSP90-like ATPase" evidence="11">
    <location>
        <begin position="295"/>
        <end position="390"/>
    </location>
</feature>
<dbReference type="InterPro" id="IPR011712">
    <property type="entry name" value="Sig_transdc_His_kin_sub3_dim/P"/>
</dbReference>
<evidence type="ECO:0000256" key="3">
    <source>
        <dbReference type="ARBA" id="ARBA00022553"/>
    </source>
</evidence>
<dbReference type="Proteomes" id="UP000702209">
    <property type="component" value="Unassembled WGS sequence"/>
</dbReference>
<evidence type="ECO:0000256" key="10">
    <source>
        <dbReference type="SAM" id="Phobius"/>
    </source>
</evidence>
<evidence type="ECO:0000256" key="9">
    <source>
        <dbReference type="SAM" id="MobiDB-lite"/>
    </source>
</evidence>
<dbReference type="InterPro" id="IPR050482">
    <property type="entry name" value="Sensor_HK_TwoCompSys"/>
</dbReference>
<evidence type="ECO:0000313" key="13">
    <source>
        <dbReference type="EMBL" id="MBF6300468.1"/>
    </source>
</evidence>